<dbReference type="EMBL" id="JAWWNJ010000015">
    <property type="protein sequence ID" value="KAK7040608.1"/>
    <property type="molecule type" value="Genomic_DNA"/>
</dbReference>
<comment type="caution">
    <text evidence="1">The sequence shown here is derived from an EMBL/GenBank/DDBJ whole genome shotgun (WGS) entry which is preliminary data.</text>
</comment>
<evidence type="ECO:0000313" key="1">
    <source>
        <dbReference type="EMBL" id="KAK7040608.1"/>
    </source>
</evidence>
<gene>
    <name evidence="1" type="ORF">R3P38DRAFT_2513997</name>
</gene>
<name>A0AAW0CL97_9AGAR</name>
<evidence type="ECO:0000313" key="2">
    <source>
        <dbReference type="Proteomes" id="UP001362999"/>
    </source>
</evidence>
<reference evidence="1 2" key="1">
    <citation type="journal article" date="2024" name="J Genomics">
        <title>Draft genome sequencing and assembly of Favolaschia claudopus CIRM-BRFM 2984 isolated from oak limbs.</title>
        <authorList>
            <person name="Navarro D."/>
            <person name="Drula E."/>
            <person name="Chaduli D."/>
            <person name="Cazenave R."/>
            <person name="Ahrendt S."/>
            <person name="Wang J."/>
            <person name="Lipzen A."/>
            <person name="Daum C."/>
            <person name="Barry K."/>
            <person name="Grigoriev I.V."/>
            <person name="Favel A."/>
            <person name="Rosso M.N."/>
            <person name="Martin F."/>
        </authorList>
    </citation>
    <scope>NUCLEOTIDE SEQUENCE [LARGE SCALE GENOMIC DNA]</scope>
    <source>
        <strain evidence="1 2">CIRM-BRFM 2984</strain>
    </source>
</reference>
<organism evidence="1 2">
    <name type="scientific">Favolaschia claudopus</name>
    <dbReference type="NCBI Taxonomy" id="2862362"/>
    <lineage>
        <taxon>Eukaryota</taxon>
        <taxon>Fungi</taxon>
        <taxon>Dikarya</taxon>
        <taxon>Basidiomycota</taxon>
        <taxon>Agaricomycotina</taxon>
        <taxon>Agaricomycetes</taxon>
        <taxon>Agaricomycetidae</taxon>
        <taxon>Agaricales</taxon>
        <taxon>Marasmiineae</taxon>
        <taxon>Mycenaceae</taxon>
        <taxon>Favolaschia</taxon>
    </lineage>
</organism>
<proteinExistence type="predicted"/>
<keyword evidence="2" id="KW-1185">Reference proteome</keyword>
<sequence>LTVLRKTQSIISGSTVIPVLVNLTFTPNDVDIYTPSQYEAIILVELRTKLGFSVFRCTDDNYAPGSGVVRIHWLRKGHHVINLLVVPGDNAVDAIFRFHSTIVMNFISGYGVFSAYPALTLRKKSVANRAVLFDHISQDRADRCFEKYTGRGITTKYDLREHHLWSSHVCGSDKSCPSTFRTLHDDGSLFVAFESTGAPGTPPLFYNGSSSMLWSMGGTRCSPLPVGHSLFIESLPTSFAEVS</sequence>
<feature type="non-terminal residue" evidence="1">
    <location>
        <position position="1"/>
    </location>
</feature>
<accession>A0AAW0CL97</accession>
<protein>
    <submittedName>
        <fullName evidence="1">Uncharacterized protein</fullName>
    </submittedName>
</protein>
<dbReference type="AlphaFoldDB" id="A0AAW0CL97"/>
<dbReference type="Proteomes" id="UP001362999">
    <property type="component" value="Unassembled WGS sequence"/>
</dbReference>